<reference evidence="1 2" key="1">
    <citation type="submission" date="2018-02" db="EMBL/GenBank/DDBJ databases">
        <title>Draft genome sequence of bacterial isolates from marine environment.</title>
        <authorList>
            <person name="Singh S.K."/>
            <person name="Hill R."/>
            <person name="Major S."/>
            <person name="Cai H."/>
            <person name="Li Y."/>
        </authorList>
    </citation>
    <scope>NUCLEOTIDE SEQUENCE [LARGE SCALE GENOMIC DNA]</scope>
    <source>
        <strain evidence="1 2">IMET F</strain>
    </source>
</reference>
<organism evidence="1 2">
    <name type="scientific">Cloacibacterium normanense</name>
    <dbReference type="NCBI Taxonomy" id="237258"/>
    <lineage>
        <taxon>Bacteria</taxon>
        <taxon>Pseudomonadati</taxon>
        <taxon>Bacteroidota</taxon>
        <taxon>Flavobacteriia</taxon>
        <taxon>Flavobacteriales</taxon>
        <taxon>Weeksellaceae</taxon>
    </lineage>
</organism>
<gene>
    <name evidence="1" type="ORF">C3729_12960</name>
</gene>
<sequence>MIYTVPTKKGLGVEIWGTRDDLEYLYEVVSKFWNDEKFFNVKGYKDKNNLISSFSYEIRKASYGSRLTRNSSHYSFEEIPYLGFKISWVHILFSIATLKYNMRMVESDKGEIAMFLHLEYWIERAMESYDPIGAKKLLPYLDNAVYAGNEYLYLYMRKINATFFEMKGGKNSFRKLAELMRTSIYSTEDYKNLLNFFQSEAKKHNCGIEDLELNDDDKIYEIEW</sequence>
<dbReference type="InterPro" id="IPR054199">
    <property type="entry name" value="DUF6904"/>
</dbReference>
<comment type="caution">
    <text evidence="1">The sequence shown here is derived from an EMBL/GenBank/DDBJ whole genome shotgun (WGS) entry which is preliminary data.</text>
</comment>
<evidence type="ECO:0000313" key="1">
    <source>
        <dbReference type="EMBL" id="PPZ90521.1"/>
    </source>
</evidence>
<evidence type="ECO:0000313" key="2">
    <source>
        <dbReference type="Proteomes" id="UP000238565"/>
    </source>
</evidence>
<dbReference type="EMBL" id="PTPZ01000011">
    <property type="protein sequence ID" value="PPZ90521.1"/>
    <property type="molecule type" value="Genomic_DNA"/>
</dbReference>
<dbReference type="AlphaFoldDB" id="A0A2S7I1R0"/>
<dbReference type="RefSeq" id="WP_104794544.1">
    <property type="nucleotide sequence ID" value="NZ_PTPZ01000011.1"/>
</dbReference>
<dbReference type="Proteomes" id="UP000238565">
    <property type="component" value="Unassembled WGS sequence"/>
</dbReference>
<accession>A0A2S7I1R0</accession>
<proteinExistence type="predicted"/>
<dbReference type="Pfam" id="PF21845">
    <property type="entry name" value="DUF6904"/>
    <property type="match status" value="1"/>
</dbReference>
<name>A0A2S7I1R0_9FLAO</name>
<protein>
    <submittedName>
        <fullName evidence="1">Uncharacterized protein</fullName>
    </submittedName>
</protein>